<evidence type="ECO:0000256" key="2">
    <source>
        <dbReference type="SAM" id="SignalP"/>
    </source>
</evidence>
<organism evidence="4 5">
    <name type="scientific">Bacillus benzoevorans</name>
    <dbReference type="NCBI Taxonomy" id="1456"/>
    <lineage>
        <taxon>Bacteria</taxon>
        <taxon>Bacillati</taxon>
        <taxon>Bacillota</taxon>
        <taxon>Bacilli</taxon>
        <taxon>Bacillales</taxon>
        <taxon>Bacillaceae</taxon>
        <taxon>Bacillus</taxon>
    </lineage>
</organism>
<evidence type="ECO:0000259" key="3">
    <source>
        <dbReference type="PROSITE" id="PS51272"/>
    </source>
</evidence>
<sequence length="531" mass="54881">MSYGQKVNRVWAALVALVLMAAVFAAYPAQAASKFTDVSPKYAEAVDYLLANGITVGMSEKEFGTYLPIKRVDAAIMLAKALKLETSSDAVSGFTDVPKRGEPAVKALRDGKIVLGKTDTYFAAQDPIQRGEMALIIAKGYKLSGEGTVVPFTDVAPQYKDSVAALIKNKITYGKDAVTYGTHDNITRGEFALFLHRLSKLVEEQPGTIDLSVLDKGLLDGSISLDKLLSNSKLLRVSLPLEGLAVGDVVKLGTGDVNLLTLSLTQDDLNKGYVDLGLSTDILKTLTGGIPLDLTAVLETGGQVLNSAAETIKLPSLLVKPVIDLAKNTVADLGYILSGEKELLVDIDGAAIKPAKAGDQLKLTINAAGITENLSKVITAADVQAGVVKYTFTDKDLVGRLLEGLTVGSDIVITPEITDGNQITKGTAVTYEVTTGVLQSVINILVGTLDGVLSGNVLTDVTGDVLSGVTAGGPLGDVLGTVLGGELVGGDLIGGLLGGNLLGNDQIGNLLGGDLLSGVLGGLLGGLGGLL</sequence>
<keyword evidence="1 2" id="KW-0732">Signal</keyword>
<dbReference type="EMBL" id="JACHGK010000013">
    <property type="protein sequence ID" value="MBB6446814.1"/>
    <property type="molecule type" value="Genomic_DNA"/>
</dbReference>
<name>A0A7X0HTY7_9BACI</name>
<feature type="signal peptide" evidence="2">
    <location>
        <begin position="1"/>
        <end position="31"/>
    </location>
</feature>
<proteinExistence type="predicted"/>
<reference evidence="4 5" key="1">
    <citation type="submission" date="2020-08" db="EMBL/GenBank/DDBJ databases">
        <title>Genomic Encyclopedia of Type Strains, Phase IV (KMG-IV): sequencing the most valuable type-strain genomes for metagenomic binning, comparative biology and taxonomic classification.</title>
        <authorList>
            <person name="Goeker M."/>
        </authorList>
    </citation>
    <scope>NUCLEOTIDE SEQUENCE [LARGE SCALE GENOMIC DNA]</scope>
    <source>
        <strain evidence="4 5">DSM 5391</strain>
    </source>
</reference>
<evidence type="ECO:0000313" key="5">
    <source>
        <dbReference type="Proteomes" id="UP000531594"/>
    </source>
</evidence>
<feature type="domain" description="SLH" evidence="3">
    <location>
        <begin position="146"/>
        <end position="209"/>
    </location>
</feature>
<dbReference type="PROSITE" id="PS51272">
    <property type="entry name" value="SLH"/>
    <property type="match status" value="2"/>
</dbReference>
<gene>
    <name evidence="4" type="ORF">HNR53_003478</name>
</gene>
<dbReference type="AlphaFoldDB" id="A0A7X0HTY7"/>
<dbReference type="Proteomes" id="UP000531594">
    <property type="component" value="Unassembled WGS sequence"/>
</dbReference>
<evidence type="ECO:0000313" key="4">
    <source>
        <dbReference type="EMBL" id="MBB6446814.1"/>
    </source>
</evidence>
<dbReference type="RefSeq" id="WP_184528140.1">
    <property type="nucleotide sequence ID" value="NZ_JACHGK010000013.1"/>
</dbReference>
<accession>A0A7X0HTY7</accession>
<dbReference type="InterPro" id="IPR001119">
    <property type="entry name" value="SLH_dom"/>
</dbReference>
<dbReference type="PANTHER" id="PTHR43308">
    <property type="entry name" value="OUTER MEMBRANE PROTEIN ALPHA-RELATED"/>
    <property type="match status" value="1"/>
</dbReference>
<keyword evidence="5" id="KW-1185">Reference proteome</keyword>
<feature type="domain" description="SLH" evidence="3">
    <location>
        <begin position="29"/>
        <end position="92"/>
    </location>
</feature>
<evidence type="ECO:0000256" key="1">
    <source>
        <dbReference type="ARBA" id="ARBA00022729"/>
    </source>
</evidence>
<dbReference type="InterPro" id="IPR051465">
    <property type="entry name" value="Cell_Envelope_Struct_Comp"/>
</dbReference>
<dbReference type="PANTHER" id="PTHR43308:SF5">
    <property type="entry name" value="S-LAYER PROTEIN _ PEPTIDOGLYCAN ENDO-BETA-N-ACETYLGLUCOSAMINIDASE"/>
    <property type="match status" value="1"/>
</dbReference>
<comment type="caution">
    <text evidence="4">The sequence shown here is derived from an EMBL/GenBank/DDBJ whole genome shotgun (WGS) entry which is preliminary data.</text>
</comment>
<feature type="chain" id="PRO_5030869770" description="SLH domain-containing protein" evidence="2">
    <location>
        <begin position="32"/>
        <end position="531"/>
    </location>
</feature>
<protein>
    <recommendedName>
        <fullName evidence="3">SLH domain-containing protein</fullName>
    </recommendedName>
</protein>
<dbReference type="Pfam" id="PF00395">
    <property type="entry name" value="SLH"/>
    <property type="match status" value="3"/>
</dbReference>